<proteinExistence type="predicted"/>
<feature type="domain" description="MOSC" evidence="1">
    <location>
        <begin position="28"/>
        <end position="172"/>
    </location>
</feature>
<evidence type="ECO:0000313" key="2">
    <source>
        <dbReference type="EMBL" id="MFC4134461.1"/>
    </source>
</evidence>
<reference evidence="3" key="1">
    <citation type="journal article" date="2019" name="Int. J. Syst. Evol. Microbiol.">
        <title>The Global Catalogue of Microorganisms (GCM) 10K type strain sequencing project: providing services to taxonomists for standard genome sequencing and annotation.</title>
        <authorList>
            <consortium name="The Broad Institute Genomics Platform"/>
            <consortium name="The Broad Institute Genome Sequencing Center for Infectious Disease"/>
            <person name="Wu L."/>
            <person name="Ma J."/>
        </authorList>
    </citation>
    <scope>NUCLEOTIDE SEQUENCE [LARGE SCALE GENOMIC DNA]</scope>
    <source>
        <strain evidence="3">CGMCC 4.7289</strain>
    </source>
</reference>
<accession>A0ABV8LTY0</accession>
<dbReference type="PROSITE" id="PS51340">
    <property type="entry name" value="MOSC"/>
    <property type="match status" value="1"/>
</dbReference>
<sequence length="218" mass="23535">MAYVISVNLGVRRETEASEVGVTGIDKRPVLEPVFVQAPGPRDTGIGSGLTGDVVCDRRHHGGDVQAVYAYAREDLDWWSGELGRDLPGGCFGENLTTSGLDVTGALMGERWRVGDDLVLEVTDPRIPCGTFAAWMAEQGWVKTFTKVARPGAYLRVVSPGLVRAGDSIEVLDRPADGVTIGEAFRAVTLEPALLPRLLTGDGVTEGFRDKARRRLTR</sequence>
<dbReference type="Pfam" id="PF03473">
    <property type="entry name" value="MOSC"/>
    <property type="match status" value="1"/>
</dbReference>
<evidence type="ECO:0000259" key="1">
    <source>
        <dbReference type="PROSITE" id="PS51340"/>
    </source>
</evidence>
<keyword evidence="3" id="KW-1185">Reference proteome</keyword>
<organism evidence="2 3">
    <name type="scientific">Hamadaea flava</name>
    <dbReference type="NCBI Taxonomy" id="1742688"/>
    <lineage>
        <taxon>Bacteria</taxon>
        <taxon>Bacillati</taxon>
        <taxon>Actinomycetota</taxon>
        <taxon>Actinomycetes</taxon>
        <taxon>Micromonosporales</taxon>
        <taxon>Micromonosporaceae</taxon>
        <taxon>Hamadaea</taxon>
    </lineage>
</organism>
<dbReference type="InterPro" id="IPR011037">
    <property type="entry name" value="Pyrv_Knase-like_insert_dom_sf"/>
</dbReference>
<evidence type="ECO:0000313" key="3">
    <source>
        <dbReference type="Proteomes" id="UP001595816"/>
    </source>
</evidence>
<gene>
    <name evidence="2" type="ORF">ACFOZ4_27945</name>
</gene>
<dbReference type="RefSeq" id="WP_253761387.1">
    <property type="nucleotide sequence ID" value="NZ_JAMZDZ010000001.1"/>
</dbReference>
<dbReference type="PANTHER" id="PTHR30212:SF2">
    <property type="entry name" value="PROTEIN YIIM"/>
    <property type="match status" value="1"/>
</dbReference>
<dbReference type="Proteomes" id="UP001595816">
    <property type="component" value="Unassembled WGS sequence"/>
</dbReference>
<comment type="caution">
    <text evidence="2">The sequence shown here is derived from an EMBL/GenBank/DDBJ whole genome shotgun (WGS) entry which is preliminary data.</text>
</comment>
<dbReference type="SUPFAM" id="SSF50800">
    <property type="entry name" value="PK beta-barrel domain-like"/>
    <property type="match status" value="1"/>
</dbReference>
<name>A0ABV8LTY0_9ACTN</name>
<dbReference type="InterPro" id="IPR005302">
    <property type="entry name" value="MoCF_Sase_C"/>
</dbReference>
<dbReference type="InterPro" id="IPR052353">
    <property type="entry name" value="Benzoxazolinone_Detox_Enz"/>
</dbReference>
<dbReference type="PANTHER" id="PTHR30212">
    <property type="entry name" value="PROTEIN YIIM"/>
    <property type="match status" value="1"/>
</dbReference>
<dbReference type="Gene3D" id="2.40.33.20">
    <property type="entry name" value="PK beta-barrel domain-like"/>
    <property type="match status" value="1"/>
</dbReference>
<dbReference type="EMBL" id="JBHSAY010000015">
    <property type="protein sequence ID" value="MFC4134461.1"/>
    <property type="molecule type" value="Genomic_DNA"/>
</dbReference>
<protein>
    <submittedName>
        <fullName evidence="2">MOSC domain-containing protein</fullName>
    </submittedName>
</protein>